<accession>A0A7U0LE16</accession>
<evidence type="ECO:0000313" key="3">
    <source>
        <dbReference type="EMBL" id="QQX12776.1"/>
    </source>
</evidence>
<feature type="region of interest" description="Disordered" evidence="1">
    <location>
        <begin position="75"/>
        <end position="130"/>
    </location>
</feature>
<sequence>MSDTLVHDVARAIAQFEVSLFGSEDEKLVSHFMSLVDHTKIGRILERVSAGSSPDEAVRLYAPLFSGGQWFRALQSENDSPDAPPSQTTATPKPPLPSQSTGDIELLEPSGTERVNDVSTSPTGRHPKSKHVVGFALDGVDQKGPLPRQLSNHNPLVLSAGLFRTMPKSLINKGNQHRPVHESDVVHPLAPGVMRNARAMTLTGPILDTDFDARTYLCMVSILGNLTSAEYDQAVSHPMEITPEMFYEAVLENMGKREADAYIRDLIESKKIVATCSRLRSVALTFYDDLSDAENPNSKGGLKGNVLIAGLVSHIELLNTGYILLRPDPAMKTMYRETCRLIPINSSSILSLDHQFSLQLALWIPTLSTRQFDSQTGWVMVNRRYTVREILEQVHPLDPGQVYQSSHRKMVHCALLELIERDVLKINVMQDGARVRIDSQNSLLFTLPKSRAIIEIVSHRISHSESRHQRVKQLSADVLDDNSSSKVLASTISDLLKSISWKGLRQSDALFVERMSKQYATTIHKSGELIAELNERDELAAIRLLRTIVAGRRQRLGELFGAVLVGSEKEIFNQLTAKAWTVGKSAPPTNCRLREILLSLPTEKSIHDYKTWAHEHGSLIEEFIALATLEENAAAVKALNGTMLKSRLLGPLDRAKMAKESKAIQLRR</sequence>
<reference evidence="3" key="1">
    <citation type="submission" date="2021-01" db="EMBL/GenBank/DDBJ databases">
        <title>GES Beta-lactamases isolated from hospital effluents in Brazil.</title>
        <authorList>
            <person name="Conte D."/>
            <person name="Mesa D."/>
            <person name="Palmeiro J.K."/>
            <person name="Dalla-Costa L.M."/>
        </authorList>
    </citation>
    <scope>NUCLEOTIDE SEQUENCE [LARGE SCALE GENOMIC DNA]</scope>
    <source>
        <strain evidence="3">Aero21</strain>
        <plasmid evidence="3">p1</plasmid>
    </source>
</reference>
<protein>
    <submittedName>
        <fullName evidence="3">Uncharacterized protein</fullName>
    </submittedName>
</protein>
<dbReference type="EMBL" id="JAYGOJ010000006">
    <property type="protein sequence ID" value="MEA9434666.1"/>
    <property type="molecule type" value="Genomic_DNA"/>
</dbReference>
<proteinExistence type="predicted"/>
<keyword evidence="3" id="KW-0614">Plasmid</keyword>
<evidence type="ECO:0000313" key="4">
    <source>
        <dbReference type="Proteomes" id="UP001304847"/>
    </source>
</evidence>
<evidence type="ECO:0000313" key="2">
    <source>
        <dbReference type="EMBL" id="MEA9434666.1"/>
    </source>
</evidence>
<dbReference type="Proteomes" id="UP001304847">
    <property type="component" value="Unassembled WGS sequence"/>
</dbReference>
<name>A0A7U0LE16_AERCA</name>
<reference evidence="2 4" key="2">
    <citation type="submission" date="2023-12" db="EMBL/GenBank/DDBJ databases">
        <title>Characterization of antibiotic resistance in Aeromonas spp. in hospital effluent.</title>
        <authorList>
            <person name="Negoseki B.R.S."/>
            <person name="Krul D."/>
            <person name="Siqueira A.C."/>
            <person name="Almeida M."/>
            <person name="Mesa D."/>
            <person name="Conte D."/>
            <person name="Dalla-Costa L.M."/>
        </authorList>
    </citation>
    <scope>NUCLEOTIDE SEQUENCE [LARGE SCALE GENOMIC DNA]</scope>
    <source>
        <strain evidence="2 4">36v</strain>
    </source>
</reference>
<organism evidence="3">
    <name type="scientific">Aeromonas caviae</name>
    <name type="common">Aeromonas punctata</name>
    <dbReference type="NCBI Taxonomy" id="648"/>
    <lineage>
        <taxon>Bacteria</taxon>
        <taxon>Pseudomonadati</taxon>
        <taxon>Pseudomonadota</taxon>
        <taxon>Gammaproteobacteria</taxon>
        <taxon>Aeromonadales</taxon>
        <taxon>Aeromonadaceae</taxon>
        <taxon>Aeromonas</taxon>
    </lineage>
</organism>
<keyword evidence="4" id="KW-1185">Reference proteome</keyword>
<geneLocation type="plasmid" evidence="3">
    <name>p1</name>
</geneLocation>
<dbReference type="EMBL" id="CP068231">
    <property type="protein sequence ID" value="QQX12776.1"/>
    <property type="molecule type" value="Genomic_DNA"/>
</dbReference>
<gene>
    <name evidence="3" type="ORF">JC965_27010</name>
    <name evidence="2" type="ORF">VCX44_02270</name>
</gene>
<evidence type="ECO:0000256" key="1">
    <source>
        <dbReference type="SAM" id="MobiDB-lite"/>
    </source>
</evidence>
<dbReference type="AlphaFoldDB" id="A0A7U0LE16"/>
<dbReference type="RefSeq" id="WP_202155018.1">
    <property type="nucleotide sequence ID" value="NZ_JAYGOJ010000006.1"/>
</dbReference>